<dbReference type="AlphaFoldDB" id="A0AAD9GT52"/>
<dbReference type="PANTHER" id="PTHR45777:SF2">
    <property type="entry name" value="METHIONINE AMINOPEPTIDASE 2"/>
    <property type="match status" value="1"/>
</dbReference>
<keyword evidence="6" id="KW-1185">Reference proteome</keyword>
<evidence type="ECO:0000256" key="2">
    <source>
        <dbReference type="ARBA" id="ARBA00022670"/>
    </source>
</evidence>
<comment type="caution">
    <text evidence="5">The sequence shown here is derived from an EMBL/GenBank/DDBJ whole genome shotgun (WGS) entry which is preliminary data.</text>
</comment>
<evidence type="ECO:0000256" key="1">
    <source>
        <dbReference type="ARBA" id="ARBA00022438"/>
    </source>
</evidence>
<feature type="region of interest" description="Disordered" evidence="4">
    <location>
        <begin position="1"/>
        <end position="60"/>
    </location>
</feature>
<dbReference type="PANTHER" id="PTHR45777">
    <property type="entry name" value="METHIONINE AMINOPEPTIDASE 2"/>
    <property type="match status" value="1"/>
</dbReference>
<keyword evidence="1 5" id="KW-0031">Aminopeptidase</keyword>
<evidence type="ECO:0000313" key="6">
    <source>
        <dbReference type="Proteomes" id="UP001259832"/>
    </source>
</evidence>
<feature type="compositionally biased region" description="Basic residues" evidence="4">
    <location>
        <begin position="36"/>
        <end position="48"/>
    </location>
</feature>
<dbReference type="GO" id="GO:0008235">
    <property type="term" value="F:metalloexopeptidase activity"/>
    <property type="evidence" value="ECO:0007669"/>
    <property type="project" value="TreeGrafter"/>
</dbReference>
<dbReference type="InterPro" id="IPR050247">
    <property type="entry name" value="Met_Aminopeptidase_Type2"/>
</dbReference>
<name>A0AAD9GT52_9STRA</name>
<proteinExistence type="predicted"/>
<dbReference type="SUPFAM" id="SSF55920">
    <property type="entry name" value="Creatinase/aminopeptidase"/>
    <property type="match status" value="1"/>
</dbReference>
<organism evidence="5 6">
    <name type="scientific">Phytophthora citrophthora</name>
    <dbReference type="NCBI Taxonomy" id="4793"/>
    <lineage>
        <taxon>Eukaryota</taxon>
        <taxon>Sar</taxon>
        <taxon>Stramenopiles</taxon>
        <taxon>Oomycota</taxon>
        <taxon>Peronosporomycetes</taxon>
        <taxon>Peronosporales</taxon>
        <taxon>Peronosporaceae</taxon>
        <taxon>Phytophthora</taxon>
    </lineage>
</organism>
<dbReference type="InterPro" id="IPR036005">
    <property type="entry name" value="Creatinase/aminopeptidase-like"/>
</dbReference>
<dbReference type="GO" id="GO:0004177">
    <property type="term" value="F:aminopeptidase activity"/>
    <property type="evidence" value="ECO:0007669"/>
    <property type="project" value="UniProtKB-KW"/>
</dbReference>
<dbReference type="Gene3D" id="3.90.230.10">
    <property type="entry name" value="Creatinase/methionine aminopeptidase superfamily"/>
    <property type="match status" value="1"/>
</dbReference>
<accession>A0AAD9GT52</accession>
<gene>
    <name evidence="5" type="ORF">P3T76_005109</name>
</gene>
<protein>
    <submittedName>
        <fullName evidence="5">Methionine aminopeptidase 2A</fullName>
    </submittedName>
</protein>
<dbReference type="GO" id="GO:0006508">
    <property type="term" value="P:proteolysis"/>
    <property type="evidence" value="ECO:0007669"/>
    <property type="project" value="UniProtKB-KW"/>
</dbReference>
<evidence type="ECO:0000256" key="3">
    <source>
        <dbReference type="ARBA" id="ARBA00022801"/>
    </source>
</evidence>
<sequence>MAKHEKRKEQSSSTSLEATDHVQVVSNTSTVEATSKTKKQNQKRKKLKTSQAAGSKPPQFRGVEGFVDSYVAVGQTDPPTIPIENLFSGGHFPVGEIQNHPGDFNTFRFTNEEKRALDREQENTYESLRHAAEVHRHVRKFAQGMIKPGIKLIDLCTLLENKNRELVVEAGLDVRSGDFRCWLFKRIND</sequence>
<keyword evidence="2" id="KW-0645">Protease</keyword>
<dbReference type="Proteomes" id="UP001259832">
    <property type="component" value="Unassembled WGS sequence"/>
</dbReference>
<evidence type="ECO:0000256" key="4">
    <source>
        <dbReference type="SAM" id="MobiDB-lite"/>
    </source>
</evidence>
<feature type="compositionally biased region" description="Polar residues" evidence="4">
    <location>
        <begin position="24"/>
        <end position="34"/>
    </location>
</feature>
<dbReference type="GO" id="GO:0005737">
    <property type="term" value="C:cytoplasm"/>
    <property type="evidence" value="ECO:0007669"/>
    <property type="project" value="TreeGrafter"/>
</dbReference>
<evidence type="ECO:0000313" key="5">
    <source>
        <dbReference type="EMBL" id="KAK1943713.1"/>
    </source>
</evidence>
<keyword evidence="3" id="KW-0378">Hydrolase</keyword>
<dbReference type="EMBL" id="JASMQC010000007">
    <property type="protein sequence ID" value="KAK1943713.1"/>
    <property type="molecule type" value="Genomic_DNA"/>
</dbReference>
<reference evidence="5" key="1">
    <citation type="submission" date="2023-08" db="EMBL/GenBank/DDBJ databases">
        <title>Reference Genome Resource for the Citrus Pathogen Phytophthora citrophthora.</title>
        <authorList>
            <person name="Moller H."/>
            <person name="Coetzee B."/>
            <person name="Rose L.J."/>
            <person name="Van Niekerk J.M."/>
        </authorList>
    </citation>
    <scope>NUCLEOTIDE SEQUENCE</scope>
    <source>
        <strain evidence="5">STE-U-9442</strain>
    </source>
</reference>